<dbReference type="Proteomes" id="UP000001890">
    <property type="component" value="Chromosome"/>
</dbReference>
<dbReference type="STRING" id="380358.XALC_2581"/>
<dbReference type="KEGG" id="xal:XALC_2581"/>
<keyword evidence="1" id="KW-1133">Transmembrane helix</keyword>
<feature type="transmembrane region" description="Helical" evidence="1">
    <location>
        <begin position="44"/>
        <end position="63"/>
    </location>
</feature>
<dbReference type="AlphaFoldDB" id="D2UF99"/>
<dbReference type="EMBL" id="FP565176">
    <property type="protein sequence ID" value="CBA17060.1"/>
    <property type="molecule type" value="Genomic_DNA"/>
</dbReference>
<evidence type="ECO:0008006" key="4">
    <source>
        <dbReference type="Google" id="ProtNLM"/>
    </source>
</evidence>
<keyword evidence="3" id="KW-1185">Reference proteome</keyword>
<dbReference type="RefSeq" id="WP_012917055.1">
    <property type="nucleotide sequence ID" value="NC_013722.1"/>
</dbReference>
<feature type="transmembrane region" description="Helical" evidence="1">
    <location>
        <begin position="20"/>
        <end position="38"/>
    </location>
</feature>
<keyword evidence="1" id="KW-0472">Membrane</keyword>
<sequence length="96" mass="11054">MPNIPVSRFVHVPHPGLCRLLKQVTLVGLAMVVVWPAARGDSAWLGWWPLWLLGMPLSAWWALHRFPMPLRPLLAWVRARPRTQARWRVRQPPGVA</sequence>
<proteinExistence type="predicted"/>
<dbReference type="OrthoDB" id="5988656at2"/>
<protein>
    <recommendedName>
        <fullName evidence="4">Transmembrane protein</fullName>
    </recommendedName>
</protein>
<evidence type="ECO:0000313" key="3">
    <source>
        <dbReference type="Proteomes" id="UP000001890"/>
    </source>
</evidence>
<gene>
    <name evidence="2" type="ordered locus">XALc_2581</name>
</gene>
<organism evidence="2 3">
    <name type="scientific">Xanthomonas albilineans (strain GPE PC73 / CFBP 7063)</name>
    <dbReference type="NCBI Taxonomy" id="380358"/>
    <lineage>
        <taxon>Bacteria</taxon>
        <taxon>Pseudomonadati</taxon>
        <taxon>Pseudomonadota</taxon>
        <taxon>Gammaproteobacteria</taxon>
        <taxon>Lysobacterales</taxon>
        <taxon>Lysobacteraceae</taxon>
        <taxon>Xanthomonas</taxon>
    </lineage>
</organism>
<dbReference type="PATRIC" id="fig|29447.3.peg.2534"/>
<accession>D2UF99</accession>
<reference evidence="2 3" key="1">
    <citation type="journal article" date="2009" name="BMC Genomics">
        <title>The complete genome sequence of Xanthomonas albilineans provides new insights into the reductive genome evolution of the xylem-limited Xanthomonadaceae.</title>
        <authorList>
            <person name="Pieretti I."/>
            <person name="Royer M."/>
            <person name="Barbe V."/>
            <person name="Carrere S."/>
            <person name="Koebnik R."/>
            <person name="Cociancich S."/>
            <person name="Couloux A."/>
            <person name="Darrasse A."/>
            <person name="Gouzy J."/>
            <person name="Jacques M.A."/>
            <person name="Lauber E."/>
            <person name="Manceau C."/>
            <person name="Mangenot S."/>
            <person name="Poussier S."/>
            <person name="Segurens B."/>
            <person name="Szurek B."/>
            <person name="Verdier V."/>
            <person name="Arlat M."/>
            <person name="Rott P."/>
        </authorList>
    </citation>
    <scope>NUCLEOTIDE SEQUENCE [LARGE SCALE GENOMIC DNA]</scope>
    <source>
        <strain evidence="3">GPE PC73 / CFBP 7063</strain>
    </source>
</reference>
<evidence type="ECO:0000256" key="1">
    <source>
        <dbReference type="SAM" id="Phobius"/>
    </source>
</evidence>
<name>D2UF99_XANAP</name>
<keyword evidence="1" id="KW-0812">Transmembrane</keyword>
<evidence type="ECO:0000313" key="2">
    <source>
        <dbReference type="EMBL" id="CBA17060.1"/>
    </source>
</evidence>
<dbReference type="GeneID" id="57877887"/>